<proteinExistence type="predicted"/>
<name>A0A1F5ZKI0_9BACT</name>
<dbReference type="Proteomes" id="UP000177383">
    <property type="component" value="Unassembled WGS sequence"/>
</dbReference>
<gene>
    <name evidence="2" type="ORF">A2773_00145</name>
</gene>
<sequence length="78" mass="9018">MKAILSFLVRLIISLIWSFGIYLSFQNVNKCISAFVKTPADYAFLSLTLYRQELHKKGPPKMEDLIVYLASLQEYKIS</sequence>
<keyword evidence="1" id="KW-0812">Transmembrane</keyword>
<protein>
    <recommendedName>
        <fullName evidence="4">DUF4129 domain-containing protein</fullName>
    </recommendedName>
</protein>
<feature type="transmembrane region" description="Helical" evidence="1">
    <location>
        <begin position="7"/>
        <end position="25"/>
    </location>
</feature>
<dbReference type="EMBL" id="MFJE01000063">
    <property type="protein sequence ID" value="OGG13006.1"/>
    <property type="molecule type" value="Genomic_DNA"/>
</dbReference>
<keyword evidence="1" id="KW-0472">Membrane</keyword>
<keyword evidence="1" id="KW-1133">Transmembrane helix</keyword>
<dbReference type="STRING" id="1798375.A2773_00145"/>
<organism evidence="2 3">
    <name type="scientific">Candidatus Gottesmanbacteria bacterium RIFCSPHIGHO2_01_FULL_39_10</name>
    <dbReference type="NCBI Taxonomy" id="1798375"/>
    <lineage>
        <taxon>Bacteria</taxon>
        <taxon>Candidatus Gottesmaniibacteriota</taxon>
    </lineage>
</organism>
<reference evidence="2 3" key="1">
    <citation type="journal article" date="2016" name="Nat. Commun.">
        <title>Thousands of microbial genomes shed light on interconnected biogeochemical processes in an aquifer system.</title>
        <authorList>
            <person name="Anantharaman K."/>
            <person name="Brown C.T."/>
            <person name="Hug L.A."/>
            <person name="Sharon I."/>
            <person name="Castelle C.J."/>
            <person name="Probst A.J."/>
            <person name="Thomas B.C."/>
            <person name="Singh A."/>
            <person name="Wilkins M.J."/>
            <person name="Karaoz U."/>
            <person name="Brodie E.L."/>
            <person name="Williams K.H."/>
            <person name="Hubbard S.S."/>
            <person name="Banfield J.F."/>
        </authorList>
    </citation>
    <scope>NUCLEOTIDE SEQUENCE [LARGE SCALE GENOMIC DNA]</scope>
</reference>
<evidence type="ECO:0008006" key="4">
    <source>
        <dbReference type="Google" id="ProtNLM"/>
    </source>
</evidence>
<dbReference type="AlphaFoldDB" id="A0A1F5ZKI0"/>
<evidence type="ECO:0000313" key="2">
    <source>
        <dbReference type="EMBL" id="OGG13006.1"/>
    </source>
</evidence>
<evidence type="ECO:0000256" key="1">
    <source>
        <dbReference type="SAM" id="Phobius"/>
    </source>
</evidence>
<comment type="caution">
    <text evidence="2">The sequence shown here is derived from an EMBL/GenBank/DDBJ whole genome shotgun (WGS) entry which is preliminary data.</text>
</comment>
<evidence type="ECO:0000313" key="3">
    <source>
        <dbReference type="Proteomes" id="UP000177383"/>
    </source>
</evidence>
<accession>A0A1F5ZKI0</accession>